<feature type="compositionally biased region" description="Basic residues" evidence="1">
    <location>
        <begin position="318"/>
        <end position="339"/>
    </location>
</feature>
<proteinExistence type="predicted"/>
<sequence>MNGGSRSSSPRRRETTPMAGCTGGRKCFGPDGCPAVANGRRCGETRNLQIIQEFRRLYEDKMKQIDDAAGGDCIQAKINLQQEWIRDLTDQNEMLVRVVEELEVEAAERVTMLEDKLEQSANCACEVMESYKDISINFLPDFQKMEYLQNDLNNIIELLKRVRNDGIWSKQGLTFYTVNIDNLINTYGAIVNRQDETDALDCNCNWNGERPAPCKLERLAAEKQKRVQELEDQVHKLNDAADKHEESKKTCQELKKSMLDMRDALTAEVAEKHDTILCLRREVHMLEEQCKKAEQQTHFKDDIIKEMRKEIKQFKLQQRSKKTRSPRTLKRCEHRHVHSSRTDPDTHIRNLKDGTIIIRDTATIGENLTTQVIKEKYSDPSNQTVVYICENVSQRHKSNSRDNSRLEQRQSFVETSRNCEVSLDNSRGEHSRNMIGGDGLDNSRDVQFDFPRNVAEGDVSRDSDNVKLEKNFFVYPSIHETCIRYSKDILQMLNNHSAQEKQTMSMLLSPLNDDDKDTPSTYYISADEVVENLSKDNIDNKKLDVELEEVKVVKDDSGKGEERSGFLSQSLSKCERYFLEMFRDKCKAQTEVEGVDSEEIYLKKICNGKCQNISQYANVSYKSNASQTGYSQLDKKTQTTQTNLLSCDSTYDQSFLSDEIPRILPKENDIFDNSQYLQKDDDVSQDISEERHQNERNLPQDIWNQTNVRSGEISFEEAEMAAYSTPFYEEVTPFYPPESLHPRNLNEPPQEEGFEEPKLFRAENHRFHHIPHKIPLVPLRHYMVPPPHIKQNKILSPRTLRKIPNPRIHYPEVPLAIRSRSLPVCTEVYASRHDLHKPVRLHKIRRSPNCPEELVDVAFVMEDPNFVKKIAPSELRGFVELSPNIKANCGGRKLTQKEYFERWSKMNNSY</sequence>
<dbReference type="EMBL" id="JASPKY010000006">
    <property type="protein sequence ID" value="KAK9754620.1"/>
    <property type="molecule type" value="Genomic_DNA"/>
</dbReference>
<gene>
    <name evidence="2" type="ORF">QE152_g1045</name>
</gene>
<evidence type="ECO:0000313" key="3">
    <source>
        <dbReference type="Proteomes" id="UP001458880"/>
    </source>
</evidence>
<name>A0AAW1NC95_POPJA</name>
<protein>
    <submittedName>
        <fullName evidence="2">Uncharacterized protein</fullName>
    </submittedName>
</protein>
<feature type="region of interest" description="Disordered" evidence="1">
    <location>
        <begin position="1"/>
        <end position="21"/>
    </location>
</feature>
<keyword evidence="3" id="KW-1185">Reference proteome</keyword>
<evidence type="ECO:0000256" key="1">
    <source>
        <dbReference type="SAM" id="MobiDB-lite"/>
    </source>
</evidence>
<comment type="caution">
    <text evidence="2">The sequence shown here is derived from an EMBL/GenBank/DDBJ whole genome shotgun (WGS) entry which is preliminary data.</text>
</comment>
<dbReference type="AlphaFoldDB" id="A0AAW1NC95"/>
<evidence type="ECO:0000313" key="2">
    <source>
        <dbReference type="EMBL" id="KAK9754620.1"/>
    </source>
</evidence>
<reference evidence="2 3" key="1">
    <citation type="journal article" date="2024" name="BMC Genomics">
        <title>De novo assembly and annotation of Popillia japonica's genome with initial clues to its potential as an invasive pest.</title>
        <authorList>
            <person name="Cucini C."/>
            <person name="Boschi S."/>
            <person name="Funari R."/>
            <person name="Cardaioli E."/>
            <person name="Iannotti N."/>
            <person name="Marturano G."/>
            <person name="Paoli F."/>
            <person name="Bruttini M."/>
            <person name="Carapelli A."/>
            <person name="Frati F."/>
            <person name="Nardi F."/>
        </authorList>
    </citation>
    <scope>NUCLEOTIDE SEQUENCE [LARGE SCALE GENOMIC DNA]</scope>
    <source>
        <strain evidence="2">DMR45628</strain>
    </source>
</reference>
<dbReference type="Proteomes" id="UP001458880">
    <property type="component" value="Unassembled WGS sequence"/>
</dbReference>
<feature type="region of interest" description="Disordered" evidence="1">
    <location>
        <begin position="423"/>
        <end position="442"/>
    </location>
</feature>
<accession>A0AAW1NC95</accession>
<organism evidence="2 3">
    <name type="scientific">Popillia japonica</name>
    <name type="common">Japanese beetle</name>
    <dbReference type="NCBI Taxonomy" id="7064"/>
    <lineage>
        <taxon>Eukaryota</taxon>
        <taxon>Metazoa</taxon>
        <taxon>Ecdysozoa</taxon>
        <taxon>Arthropoda</taxon>
        <taxon>Hexapoda</taxon>
        <taxon>Insecta</taxon>
        <taxon>Pterygota</taxon>
        <taxon>Neoptera</taxon>
        <taxon>Endopterygota</taxon>
        <taxon>Coleoptera</taxon>
        <taxon>Polyphaga</taxon>
        <taxon>Scarabaeiformia</taxon>
        <taxon>Scarabaeidae</taxon>
        <taxon>Rutelinae</taxon>
        <taxon>Popillia</taxon>
    </lineage>
</organism>
<feature type="region of interest" description="Disordered" evidence="1">
    <location>
        <begin position="315"/>
        <end position="348"/>
    </location>
</feature>